<keyword evidence="1" id="KW-0812">Transmembrane</keyword>
<evidence type="ECO:0000313" key="2">
    <source>
        <dbReference type="EMBL" id="QHU11914.1"/>
    </source>
</evidence>
<organism evidence="2">
    <name type="scientific">viral metagenome</name>
    <dbReference type="NCBI Taxonomy" id="1070528"/>
    <lineage>
        <taxon>unclassified sequences</taxon>
        <taxon>metagenomes</taxon>
        <taxon>organismal metagenomes</taxon>
    </lineage>
</organism>
<proteinExistence type="predicted"/>
<protein>
    <submittedName>
        <fullName evidence="2">Uncharacterized protein</fullName>
    </submittedName>
</protein>
<keyword evidence="1" id="KW-0472">Membrane</keyword>
<feature type="transmembrane region" description="Helical" evidence="1">
    <location>
        <begin position="6"/>
        <end position="23"/>
    </location>
</feature>
<reference evidence="2" key="1">
    <citation type="journal article" date="2020" name="Nature">
        <title>Giant virus diversity and host interactions through global metagenomics.</title>
        <authorList>
            <person name="Schulz F."/>
            <person name="Roux S."/>
            <person name="Paez-Espino D."/>
            <person name="Jungbluth S."/>
            <person name="Walsh D.A."/>
            <person name="Denef V.J."/>
            <person name="McMahon K.D."/>
            <person name="Konstantinidis K.T."/>
            <person name="Eloe-Fadrosh E.A."/>
            <person name="Kyrpides N.C."/>
            <person name="Woyke T."/>
        </authorList>
    </citation>
    <scope>NUCLEOTIDE SEQUENCE</scope>
    <source>
        <strain evidence="2">GVMAG-S-1101169-75</strain>
    </source>
</reference>
<accession>A0A6C0K722</accession>
<dbReference type="AlphaFoldDB" id="A0A6C0K722"/>
<sequence length="63" mass="7257">MYLQFFLFSFLIVITIFLILLLVKIQNRTTITTIEEYECSSDSDCTADSNGKCTKNKCVYTSE</sequence>
<name>A0A6C0K722_9ZZZZ</name>
<keyword evidence="1" id="KW-1133">Transmembrane helix</keyword>
<dbReference type="EMBL" id="MN740792">
    <property type="protein sequence ID" value="QHU11914.1"/>
    <property type="molecule type" value="Genomic_DNA"/>
</dbReference>
<evidence type="ECO:0000256" key="1">
    <source>
        <dbReference type="SAM" id="Phobius"/>
    </source>
</evidence>